<dbReference type="InterPro" id="IPR043129">
    <property type="entry name" value="ATPase_NBD"/>
</dbReference>
<dbReference type="InterPro" id="IPR018485">
    <property type="entry name" value="FGGY_C"/>
</dbReference>
<evidence type="ECO:0000313" key="7">
    <source>
        <dbReference type="Proteomes" id="UP000009311"/>
    </source>
</evidence>
<proteinExistence type="inferred from homology"/>
<organism evidence="6 7">
    <name type="scientific">Lactobacillus pasteurii DSM 23907 = CRBIP 24.76</name>
    <dbReference type="NCBI Taxonomy" id="1423790"/>
    <lineage>
        <taxon>Bacteria</taxon>
        <taxon>Bacillati</taxon>
        <taxon>Bacillota</taxon>
        <taxon>Bacilli</taxon>
        <taxon>Lactobacillales</taxon>
        <taxon>Lactobacillaceae</taxon>
        <taxon>Lactobacillus</taxon>
    </lineage>
</organism>
<dbReference type="Pfam" id="PF00370">
    <property type="entry name" value="FGGY_N"/>
    <property type="match status" value="1"/>
</dbReference>
<dbReference type="PANTHER" id="PTHR43095">
    <property type="entry name" value="SUGAR KINASE"/>
    <property type="match status" value="1"/>
</dbReference>
<evidence type="ECO:0000259" key="4">
    <source>
        <dbReference type="Pfam" id="PF00370"/>
    </source>
</evidence>
<gene>
    <name evidence="6" type="ORF">BN53_01120</name>
</gene>
<dbReference type="GO" id="GO:0046316">
    <property type="term" value="F:gluconokinase activity"/>
    <property type="evidence" value="ECO:0007669"/>
    <property type="project" value="UniProtKB-EC"/>
</dbReference>
<keyword evidence="2 6" id="KW-0808">Transferase</keyword>
<dbReference type="Proteomes" id="UP000009311">
    <property type="component" value="Unassembled WGS sequence"/>
</dbReference>
<dbReference type="Gene3D" id="3.30.420.40">
    <property type="match status" value="2"/>
</dbReference>
<protein>
    <submittedName>
        <fullName evidence="6">Gluconokinase</fullName>
        <ecNumber evidence="6">2.7.1.12</ecNumber>
    </submittedName>
</protein>
<dbReference type="EMBL" id="CAKD01000010">
    <property type="protein sequence ID" value="CCI84714.1"/>
    <property type="molecule type" value="Genomic_DNA"/>
</dbReference>
<dbReference type="InterPro" id="IPR000577">
    <property type="entry name" value="Carb_kinase_FGGY"/>
</dbReference>
<comment type="caution">
    <text evidence="6">The sequence shown here is derived from an EMBL/GenBank/DDBJ whole genome shotgun (WGS) entry which is preliminary data.</text>
</comment>
<dbReference type="PIRSF" id="PIRSF000538">
    <property type="entry name" value="GlpK"/>
    <property type="match status" value="1"/>
</dbReference>
<comment type="similarity">
    <text evidence="1">Belongs to the FGGY kinase family.</text>
</comment>
<keyword evidence="7" id="KW-1185">Reference proteome</keyword>
<reference evidence="6 7" key="1">
    <citation type="submission" date="2012-06" db="EMBL/GenBank/DDBJ databases">
        <title>Draft Genome Sequence of Lactobacillus pasteurii CRBIP 24.76T.</title>
        <authorList>
            <person name="Cousin S."/>
            <person name="Bouchier C."/>
            <person name="Loux V."/>
            <person name="Ma L."/>
            <person name="Creno S."/>
            <person name="Bizet C."/>
            <person name="Clermont D."/>
        </authorList>
    </citation>
    <scope>NUCLEOTIDE SEQUENCE [LARGE SCALE GENOMIC DNA]</scope>
    <source>
        <strain evidence="7">CRBIP 24.76T</strain>
    </source>
</reference>
<dbReference type="STRING" id="1423790.BN53_01120"/>
<evidence type="ECO:0000256" key="1">
    <source>
        <dbReference type="ARBA" id="ARBA00009156"/>
    </source>
</evidence>
<dbReference type="eggNOG" id="COG1070">
    <property type="taxonomic scope" value="Bacteria"/>
</dbReference>
<evidence type="ECO:0000313" key="6">
    <source>
        <dbReference type="EMBL" id="CCI84714.1"/>
    </source>
</evidence>
<name>I7KKQ6_9LACO</name>
<dbReference type="AlphaFoldDB" id="I7KKQ6"/>
<evidence type="ECO:0000256" key="2">
    <source>
        <dbReference type="ARBA" id="ARBA00022679"/>
    </source>
</evidence>
<dbReference type="RefSeq" id="WP_009559268.1">
    <property type="nucleotide sequence ID" value="NZ_AYZN01000006.1"/>
</dbReference>
<dbReference type="InterPro" id="IPR018484">
    <property type="entry name" value="FGGY_N"/>
</dbReference>
<dbReference type="SUPFAM" id="SSF53067">
    <property type="entry name" value="Actin-like ATPase domain"/>
    <property type="match status" value="2"/>
</dbReference>
<sequence length="464" mass="50899">MLMIAIDVGTTNAKVIVFDEKGKVVAKAAHGYQLRCQLPGQAEEDIGEIWSAVKQGLKEVAARIDEPCAITMSTAMHSLIGIKNHQAITPLYSWADTRAAKYAKDAKLAAIAKRSGVPLHPMTPLVKLSWLKAENPDLYQSVDRWIDLKSFLVYQFTGKYQTDYSLADSYGFFDHETNSWDQEALQYLDLTAEKLPEAIDTTSKLEIINSALMKELGLEAKDLVIGASDGTLSNLAQANPATSLSISLGTSSAIRSEVSQRKLDPSGKAFVYYLMPTRWVVGAPSNNCGNIWAWWKQILGLSFEEMDDLVASSSLGSHGILFYPYLYGERAPLWDANASGKLLNLRADNTKADLLRAILEGILFNLCENYTLIAPLLGEIKEVNVSGGLAGVDGVLQMLADILNLPVNLTKQGDASALGAAVLGFSVYQKSLPIVDHGQARFEPNKQNVLAYEQIFNQWHKQLN</sequence>
<dbReference type="PANTHER" id="PTHR43095:SF2">
    <property type="entry name" value="GLUCONOKINASE"/>
    <property type="match status" value="1"/>
</dbReference>
<evidence type="ECO:0000259" key="5">
    <source>
        <dbReference type="Pfam" id="PF02782"/>
    </source>
</evidence>
<dbReference type="InterPro" id="IPR050406">
    <property type="entry name" value="FGGY_Carb_Kinase"/>
</dbReference>
<dbReference type="Pfam" id="PF02782">
    <property type="entry name" value="FGGY_C"/>
    <property type="match status" value="1"/>
</dbReference>
<keyword evidence="3 6" id="KW-0418">Kinase</keyword>
<dbReference type="EC" id="2.7.1.12" evidence="6"/>
<feature type="domain" description="Carbohydrate kinase FGGY N-terminal" evidence="4">
    <location>
        <begin position="2"/>
        <end position="235"/>
    </location>
</feature>
<dbReference type="CDD" id="cd07770">
    <property type="entry name" value="ASKHA_NBD_FGGY_GntK"/>
    <property type="match status" value="1"/>
</dbReference>
<feature type="domain" description="Carbohydrate kinase FGGY C-terminal" evidence="5">
    <location>
        <begin position="244"/>
        <end position="425"/>
    </location>
</feature>
<dbReference type="OrthoDB" id="9805576at2"/>
<evidence type="ECO:0000256" key="3">
    <source>
        <dbReference type="ARBA" id="ARBA00022777"/>
    </source>
</evidence>
<dbReference type="GO" id="GO:0005975">
    <property type="term" value="P:carbohydrate metabolic process"/>
    <property type="evidence" value="ECO:0007669"/>
    <property type="project" value="InterPro"/>
</dbReference>
<accession>I7KKQ6</accession>